<dbReference type="SUPFAM" id="SSF53383">
    <property type="entry name" value="PLP-dependent transferases"/>
    <property type="match status" value="1"/>
</dbReference>
<dbReference type="GO" id="GO:0006520">
    <property type="term" value="P:amino acid metabolic process"/>
    <property type="evidence" value="ECO:0007669"/>
    <property type="project" value="InterPro"/>
</dbReference>
<dbReference type="InterPro" id="IPR015422">
    <property type="entry name" value="PyrdxlP-dep_Trfase_small"/>
</dbReference>
<reference evidence="8" key="1">
    <citation type="journal article" date="2020" name="mSystems">
        <title>Genome- and Community-Level Interaction Insights into Carbon Utilization and Element Cycling Functions of Hydrothermarchaeota in Hydrothermal Sediment.</title>
        <authorList>
            <person name="Zhou Z."/>
            <person name="Liu Y."/>
            <person name="Xu W."/>
            <person name="Pan J."/>
            <person name="Luo Z.H."/>
            <person name="Li M."/>
        </authorList>
    </citation>
    <scope>NUCLEOTIDE SEQUENCE [LARGE SCALE GENOMIC DNA]</scope>
    <source>
        <strain evidence="8">SpSt-655</strain>
    </source>
</reference>
<dbReference type="PROSITE" id="PS00105">
    <property type="entry name" value="AA_TRANSFER_CLASS_1"/>
    <property type="match status" value="1"/>
</dbReference>
<comment type="caution">
    <text evidence="8">The sequence shown here is derived from an EMBL/GenBank/DDBJ whole genome shotgun (WGS) entry which is preliminary data.</text>
</comment>
<dbReference type="EMBL" id="DTBX01000078">
    <property type="protein sequence ID" value="HGQ55244.1"/>
    <property type="molecule type" value="Genomic_DNA"/>
</dbReference>
<evidence type="ECO:0000256" key="6">
    <source>
        <dbReference type="RuleBase" id="RU000481"/>
    </source>
</evidence>
<feature type="domain" description="Aminotransferase class I/classII large" evidence="7">
    <location>
        <begin position="31"/>
        <end position="382"/>
    </location>
</feature>
<dbReference type="InterPro" id="IPR050596">
    <property type="entry name" value="AspAT/PAT-like"/>
</dbReference>
<dbReference type="InterPro" id="IPR015421">
    <property type="entry name" value="PyrdxlP-dep_Trfase_major"/>
</dbReference>
<dbReference type="FunFam" id="3.40.640.10:FF:000033">
    <property type="entry name" value="Aspartate aminotransferase"/>
    <property type="match status" value="1"/>
</dbReference>
<gene>
    <name evidence="8" type="ORF">ENU28_02110</name>
</gene>
<dbReference type="GO" id="GO:0008483">
    <property type="term" value="F:transaminase activity"/>
    <property type="evidence" value="ECO:0007669"/>
    <property type="project" value="UniProtKB-KW"/>
</dbReference>
<dbReference type="Pfam" id="PF00155">
    <property type="entry name" value="Aminotran_1_2"/>
    <property type="match status" value="1"/>
</dbReference>
<evidence type="ECO:0000313" key="8">
    <source>
        <dbReference type="EMBL" id="HGQ55244.1"/>
    </source>
</evidence>
<evidence type="ECO:0000256" key="5">
    <source>
        <dbReference type="ARBA" id="ARBA00022898"/>
    </source>
</evidence>
<dbReference type="InterPro" id="IPR004839">
    <property type="entry name" value="Aminotransferase_I/II_large"/>
</dbReference>
<name>A0A7V4CHJ8_UNCW3</name>
<dbReference type="InterPro" id="IPR004838">
    <property type="entry name" value="NHTrfase_class1_PyrdxlP-BS"/>
</dbReference>
<evidence type="ECO:0000256" key="1">
    <source>
        <dbReference type="ARBA" id="ARBA00001933"/>
    </source>
</evidence>
<evidence type="ECO:0000256" key="3">
    <source>
        <dbReference type="ARBA" id="ARBA00022576"/>
    </source>
</evidence>
<dbReference type="PANTHER" id="PTHR46383:SF1">
    <property type="entry name" value="ASPARTATE AMINOTRANSFERASE"/>
    <property type="match status" value="1"/>
</dbReference>
<protein>
    <recommendedName>
        <fullName evidence="6">Aminotransferase</fullName>
        <ecNumber evidence="6">2.6.1.-</ecNumber>
    </recommendedName>
</protein>
<keyword evidence="4 6" id="KW-0808">Transferase</keyword>
<dbReference type="Gene3D" id="3.90.1150.10">
    <property type="entry name" value="Aspartate Aminotransferase, domain 1"/>
    <property type="match status" value="1"/>
</dbReference>
<sequence length="390" mass="44054">MPLSFRMKLLGTETAFDVLVRAKELERQGKNVIHLEIGEPDFDTPQNIKEAAKKALDEGWTHYGPSQGLPELRELIAKKAGELRGMEFKPEEVVVTPGAKPIMSFAIMALVEDGDEVLYVNPGFPIYESMINFMGGKAVPLILREENDFLPDLKELKRKLNKKTKLLIINFPHNPCGSMAGKDYLKDMAEILVKYDDLWVLSDEVYSRIVYDEEFVSIASFPGMKEKTIILDGFSKTYAMTGWRIGYGIMHPELAKELARIETNINSCTTTFIQRACLEALSGPQDEVDKMVQEFKKRRDVIFEGLNEIPGFSVKIKPKGAFYIFANVKNSGYSCKELADKLLNEMGVACLSGTCFGKYGQGFIRFSYANSIENIKEALNRIKEFMSKKK</sequence>
<dbReference type="Gene3D" id="3.40.640.10">
    <property type="entry name" value="Type I PLP-dependent aspartate aminotransferase-like (Major domain)"/>
    <property type="match status" value="1"/>
</dbReference>
<dbReference type="AlphaFoldDB" id="A0A7V4CHJ8"/>
<dbReference type="PANTHER" id="PTHR46383">
    <property type="entry name" value="ASPARTATE AMINOTRANSFERASE"/>
    <property type="match status" value="1"/>
</dbReference>
<evidence type="ECO:0000256" key="4">
    <source>
        <dbReference type="ARBA" id="ARBA00022679"/>
    </source>
</evidence>
<evidence type="ECO:0000259" key="7">
    <source>
        <dbReference type="Pfam" id="PF00155"/>
    </source>
</evidence>
<keyword evidence="5" id="KW-0663">Pyridoxal phosphate</keyword>
<dbReference type="GO" id="GO:0030170">
    <property type="term" value="F:pyridoxal phosphate binding"/>
    <property type="evidence" value="ECO:0007669"/>
    <property type="project" value="InterPro"/>
</dbReference>
<accession>A0A7V4CHJ8</accession>
<comment type="similarity">
    <text evidence="2 6">Belongs to the class-I pyridoxal-phosphate-dependent aminotransferase family.</text>
</comment>
<comment type="cofactor">
    <cofactor evidence="1 6">
        <name>pyridoxal 5'-phosphate</name>
        <dbReference type="ChEBI" id="CHEBI:597326"/>
    </cofactor>
</comment>
<organism evidence="8">
    <name type="scientific">candidate division WOR-3 bacterium</name>
    <dbReference type="NCBI Taxonomy" id="2052148"/>
    <lineage>
        <taxon>Bacteria</taxon>
        <taxon>Bacteria division WOR-3</taxon>
    </lineage>
</organism>
<evidence type="ECO:0000256" key="2">
    <source>
        <dbReference type="ARBA" id="ARBA00007441"/>
    </source>
</evidence>
<proteinExistence type="inferred from homology"/>
<dbReference type="EC" id="2.6.1.-" evidence="6"/>
<dbReference type="CDD" id="cd00609">
    <property type="entry name" value="AAT_like"/>
    <property type="match status" value="1"/>
</dbReference>
<keyword evidence="3 6" id="KW-0032">Aminotransferase</keyword>
<dbReference type="InterPro" id="IPR015424">
    <property type="entry name" value="PyrdxlP-dep_Trfase"/>
</dbReference>